<evidence type="ECO:0000313" key="2">
    <source>
        <dbReference type="EMBL" id="GGZ48578.1"/>
    </source>
</evidence>
<reference evidence="3" key="1">
    <citation type="journal article" date="2019" name="Int. J. Syst. Evol. Microbiol.">
        <title>The Global Catalogue of Microorganisms (GCM) 10K type strain sequencing project: providing services to taxonomists for standard genome sequencing and annotation.</title>
        <authorList>
            <consortium name="The Broad Institute Genomics Platform"/>
            <consortium name="The Broad Institute Genome Sequencing Center for Infectious Disease"/>
            <person name="Wu L."/>
            <person name="Ma J."/>
        </authorList>
    </citation>
    <scope>NUCLEOTIDE SEQUENCE [LARGE SCALE GENOMIC DNA]</scope>
    <source>
        <strain evidence="3">JCM 4602</strain>
    </source>
</reference>
<evidence type="ECO:0000313" key="3">
    <source>
        <dbReference type="Proteomes" id="UP000624183"/>
    </source>
</evidence>
<feature type="region of interest" description="Disordered" evidence="1">
    <location>
        <begin position="1"/>
        <end position="42"/>
    </location>
</feature>
<dbReference type="EMBL" id="BMUW01000003">
    <property type="protein sequence ID" value="GGZ48578.1"/>
    <property type="molecule type" value="Genomic_DNA"/>
</dbReference>
<proteinExistence type="predicted"/>
<evidence type="ECO:0000256" key="1">
    <source>
        <dbReference type="SAM" id="MobiDB-lite"/>
    </source>
</evidence>
<sequence>MVKSAASLGVSARMTSSVMKVSSGTECRAPGQTRSDTARWTGRERESELLRVVVRLFARMSLASFHDGRRMSKQTVAAADARRPPNIREAVPDPPSTGPSSRPDPSPRPTSC</sequence>
<accession>A0ABQ3BPC5</accession>
<gene>
    <name evidence="2" type="ORF">GCM10010328_24100</name>
</gene>
<comment type="caution">
    <text evidence="2">The sequence shown here is derived from an EMBL/GenBank/DDBJ whole genome shotgun (WGS) entry which is preliminary data.</text>
</comment>
<organism evidence="2 3">
    <name type="scientific">Streptomyces rubiginosohelvolus</name>
    <dbReference type="NCBI Taxonomy" id="67362"/>
    <lineage>
        <taxon>Bacteria</taxon>
        <taxon>Bacillati</taxon>
        <taxon>Actinomycetota</taxon>
        <taxon>Actinomycetes</taxon>
        <taxon>Kitasatosporales</taxon>
        <taxon>Streptomycetaceae</taxon>
        <taxon>Streptomyces</taxon>
    </lineage>
</organism>
<name>A0ABQ3BPC5_9ACTN</name>
<feature type="region of interest" description="Disordered" evidence="1">
    <location>
        <begin position="65"/>
        <end position="112"/>
    </location>
</feature>
<protein>
    <recommendedName>
        <fullName evidence="4">Transposase</fullName>
    </recommendedName>
</protein>
<keyword evidence="3" id="KW-1185">Reference proteome</keyword>
<dbReference type="Proteomes" id="UP000624183">
    <property type="component" value="Unassembled WGS sequence"/>
</dbReference>
<feature type="compositionally biased region" description="Polar residues" evidence="1">
    <location>
        <begin position="13"/>
        <end position="25"/>
    </location>
</feature>
<feature type="compositionally biased region" description="Pro residues" evidence="1">
    <location>
        <begin position="92"/>
        <end position="112"/>
    </location>
</feature>
<evidence type="ECO:0008006" key="4">
    <source>
        <dbReference type="Google" id="ProtNLM"/>
    </source>
</evidence>